<dbReference type="GO" id="GO:0016094">
    <property type="term" value="P:polyprenol biosynthetic process"/>
    <property type="evidence" value="ECO:0007669"/>
    <property type="project" value="TreeGrafter"/>
</dbReference>
<keyword evidence="4" id="KW-0460">Magnesium</keyword>
<gene>
    <name evidence="5" type="ORF">LCGC14_2787780</name>
</gene>
<keyword evidence="2" id="KW-0808">Transferase</keyword>
<keyword evidence="3" id="KW-0479">Metal-binding</keyword>
<organism evidence="5">
    <name type="scientific">marine sediment metagenome</name>
    <dbReference type="NCBI Taxonomy" id="412755"/>
    <lineage>
        <taxon>unclassified sequences</taxon>
        <taxon>metagenomes</taxon>
        <taxon>ecological metagenomes</taxon>
    </lineage>
</organism>
<dbReference type="PROSITE" id="PS01066">
    <property type="entry name" value="UPP_SYNTHASE"/>
    <property type="match status" value="1"/>
</dbReference>
<evidence type="ECO:0000256" key="1">
    <source>
        <dbReference type="ARBA" id="ARBA00001946"/>
    </source>
</evidence>
<comment type="cofactor">
    <cofactor evidence="1">
        <name>Mg(2+)</name>
        <dbReference type="ChEBI" id="CHEBI:18420"/>
    </cofactor>
</comment>
<dbReference type="InterPro" id="IPR036424">
    <property type="entry name" value="UPP_synth-like_sf"/>
</dbReference>
<dbReference type="HAMAP" id="MF_01139">
    <property type="entry name" value="ISPT"/>
    <property type="match status" value="1"/>
</dbReference>
<protein>
    <recommendedName>
        <fullName evidence="6">Undecaprenyl diphosphate synthase</fullName>
    </recommendedName>
</protein>
<proteinExistence type="inferred from homology"/>
<name>A0A0F8YRD9_9ZZZZ</name>
<dbReference type="SUPFAM" id="SSF64005">
    <property type="entry name" value="Undecaprenyl diphosphate synthase"/>
    <property type="match status" value="1"/>
</dbReference>
<dbReference type="Gene3D" id="3.40.1180.10">
    <property type="entry name" value="Decaprenyl diphosphate synthase-like"/>
    <property type="match status" value="1"/>
</dbReference>
<dbReference type="InterPro" id="IPR018520">
    <property type="entry name" value="UPP_synth-like_CS"/>
</dbReference>
<dbReference type="Pfam" id="PF01255">
    <property type="entry name" value="Prenyltransf"/>
    <property type="match status" value="1"/>
</dbReference>
<dbReference type="NCBIfam" id="TIGR00055">
    <property type="entry name" value="uppS"/>
    <property type="match status" value="1"/>
</dbReference>
<evidence type="ECO:0000256" key="3">
    <source>
        <dbReference type="ARBA" id="ARBA00022723"/>
    </source>
</evidence>
<dbReference type="AlphaFoldDB" id="A0A0F8YRD9"/>
<accession>A0A0F8YRD9</accession>
<dbReference type="FunFam" id="3.40.1180.10:FF:000003">
    <property type="entry name" value="Isoprenyl transferase 2"/>
    <property type="match status" value="1"/>
</dbReference>
<dbReference type="CDD" id="cd00475">
    <property type="entry name" value="Cis_IPPS"/>
    <property type="match status" value="1"/>
</dbReference>
<dbReference type="EMBL" id="LAZR01051973">
    <property type="protein sequence ID" value="KKK83998.1"/>
    <property type="molecule type" value="Genomic_DNA"/>
</dbReference>
<evidence type="ECO:0000313" key="5">
    <source>
        <dbReference type="EMBL" id="KKK83998.1"/>
    </source>
</evidence>
<evidence type="ECO:0000256" key="4">
    <source>
        <dbReference type="ARBA" id="ARBA00022842"/>
    </source>
</evidence>
<dbReference type="PANTHER" id="PTHR10291">
    <property type="entry name" value="DEHYDRODOLICHYL DIPHOSPHATE SYNTHASE FAMILY MEMBER"/>
    <property type="match status" value="1"/>
</dbReference>
<dbReference type="PANTHER" id="PTHR10291:SF43">
    <property type="entry name" value="DEHYDRODOLICHYL DIPHOSPHATE SYNTHASE COMPLEX SUBUNIT DHDDS"/>
    <property type="match status" value="1"/>
</dbReference>
<comment type="caution">
    <text evidence="5">The sequence shown here is derived from an EMBL/GenBank/DDBJ whole genome shotgun (WGS) entry which is preliminary data.</text>
</comment>
<evidence type="ECO:0008006" key="6">
    <source>
        <dbReference type="Google" id="ProtNLM"/>
    </source>
</evidence>
<reference evidence="5" key="1">
    <citation type="journal article" date="2015" name="Nature">
        <title>Complex archaea that bridge the gap between prokaryotes and eukaryotes.</title>
        <authorList>
            <person name="Spang A."/>
            <person name="Saw J.H."/>
            <person name="Jorgensen S.L."/>
            <person name="Zaremba-Niedzwiedzka K."/>
            <person name="Martijn J."/>
            <person name="Lind A.E."/>
            <person name="van Eijk R."/>
            <person name="Schleper C."/>
            <person name="Guy L."/>
            <person name="Ettema T.J."/>
        </authorList>
    </citation>
    <scope>NUCLEOTIDE SEQUENCE</scope>
</reference>
<dbReference type="GO" id="GO:0045547">
    <property type="term" value="F:ditrans,polycis-polyprenyl diphosphate synthase [(2E,6E)-farnesyl diphosphate specific] activity"/>
    <property type="evidence" value="ECO:0007669"/>
    <property type="project" value="TreeGrafter"/>
</dbReference>
<dbReference type="InterPro" id="IPR001441">
    <property type="entry name" value="UPP_synth-like"/>
</dbReference>
<evidence type="ECO:0000256" key="2">
    <source>
        <dbReference type="ARBA" id="ARBA00022679"/>
    </source>
</evidence>
<sequence>MVIKRLLLGPLYSIYENNLRRQVTKKDPPQHIGIILDGNRRAAKSLRIPMEIGYEIGSNKLEEVLEWLWDMKVKVVSVWIFSTDNFDRDIDQVSTILNMAEEKTRKIRDDKKIHDRGVQVRYSGDLTRLPKSLRQQIDKTEEATEKYSNHILNVCLAYGGRAEITFAMKKIASLLSNGKLTIEQIDEELITEHLYTNGLPDPDLIIRTSGSARLSGFLMWQSTYSELYFTDVLWPHFRRIDLLRAIRDFQGRKRNFGS</sequence>
<dbReference type="GO" id="GO:0046872">
    <property type="term" value="F:metal ion binding"/>
    <property type="evidence" value="ECO:0007669"/>
    <property type="project" value="UniProtKB-KW"/>
</dbReference>